<proteinExistence type="inferred from homology"/>
<dbReference type="GO" id="GO:0005737">
    <property type="term" value="C:cytoplasm"/>
    <property type="evidence" value="ECO:0007669"/>
    <property type="project" value="TreeGrafter"/>
</dbReference>
<feature type="domain" description="PI3K/PI4K catalytic" evidence="6">
    <location>
        <begin position="76"/>
        <end position="205"/>
    </location>
</feature>
<accession>A0A8C0V6D0</accession>
<reference evidence="7" key="1">
    <citation type="submission" date="2025-08" db="UniProtKB">
        <authorList>
            <consortium name="Ensembl"/>
        </authorList>
    </citation>
    <scope>IDENTIFICATION</scope>
</reference>
<dbReference type="Proteomes" id="UP000694410">
    <property type="component" value="Unplaced"/>
</dbReference>
<evidence type="ECO:0000313" key="7">
    <source>
        <dbReference type="Ensembl" id="ENSCCEP00000019571.1"/>
    </source>
</evidence>
<sequence>MGMLLKDGLKDSQFSIRYQYLLAALLCCCGKGLREEFDRQCLLVSTLARLAQQVRDAAPSARQVGTGRGAGGAGCQPRDCSYFNSNAVPLKLSFQNVDPLGENIRVIFKCGDDLRQDMLTLQMIRIMNKIWVQEGLDMRMVIFRCFSTGRGRGEMDFGCPQGSPSSGWSWGWLGTSWGVMPPSWGVMPPSHPSHAVVTGGECSGW</sequence>
<dbReference type="InterPro" id="IPR018936">
    <property type="entry name" value="PI3/4_kinase_CS"/>
</dbReference>
<name>A0A8C0V6D0_CYACU</name>
<dbReference type="GO" id="GO:0016477">
    <property type="term" value="P:cell migration"/>
    <property type="evidence" value="ECO:0007669"/>
    <property type="project" value="TreeGrafter"/>
</dbReference>
<dbReference type="GO" id="GO:0005886">
    <property type="term" value="C:plasma membrane"/>
    <property type="evidence" value="ECO:0007669"/>
    <property type="project" value="TreeGrafter"/>
</dbReference>
<evidence type="ECO:0000259" key="6">
    <source>
        <dbReference type="PROSITE" id="PS50290"/>
    </source>
</evidence>
<protein>
    <recommendedName>
        <fullName evidence="6">PI3K/PI4K catalytic domain-containing protein</fullName>
    </recommendedName>
</protein>
<dbReference type="Gene3D" id="3.30.1010.10">
    <property type="entry name" value="Phosphatidylinositol 3-kinase Catalytic Subunit, Chain A, domain 4"/>
    <property type="match status" value="1"/>
</dbReference>
<evidence type="ECO:0000256" key="3">
    <source>
        <dbReference type="ARBA" id="ARBA00022777"/>
    </source>
</evidence>
<dbReference type="InterPro" id="IPR011009">
    <property type="entry name" value="Kinase-like_dom_sf"/>
</dbReference>
<evidence type="ECO:0000256" key="4">
    <source>
        <dbReference type="ARBA" id="ARBA00023985"/>
    </source>
</evidence>
<dbReference type="Ensembl" id="ENSCCET00000029740.1">
    <property type="protein sequence ID" value="ENSCCEP00000019571.1"/>
    <property type="gene ID" value="ENSCCEG00000017762.1"/>
</dbReference>
<keyword evidence="8" id="KW-1185">Reference proteome</keyword>
<dbReference type="GO" id="GO:0005942">
    <property type="term" value="C:phosphatidylinositol 3-kinase complex"/>
    <property type="evidence" value="ECO:0007669"/>
    <property type="project" value="TreeGrafter"/>
</dbReference>
<reference evidence="7" key="2">
    <citation type="submission" date="2025-09" db="UniProtKB">
        <authorList>
            <consortium name="Ensembl"/>
        </authorList>
    </citation>
    <scope>IDENTIFICATION</scope>
</reference>
<dbReference type="SUPFAM" id="SSF56112">
    <property type="entry name" value="Protein kinase-like (PK-like)"/>
    <property type="match status" value="1"/>
</dbReference>
<dbReference type="AlphaFoldDB" id="A0A8C0V6D0"/>
<dbReference type="GO" id="GO:0048015">
    <property type="term" value="P:phosphatidylinositol-mediated signaling"/>
    <property type="evidence" value="ECO:0007669"/>
    <property type="project" value="TreeGrafter"/>
</dbReference>
<dbReference type="PROSITE" id="PS00915">
    <property type="entry name" value="PI3_4_KINASE_1"/>
    <property type="match status" value="1"/>
</dbReference>
<dbReference type="GO" id="GO:0035005">
    <property type="term" value="F:1-phosphatidylinositol-4-phosphate 3-kinase activity"/>
    <property type="evidence" value="ECO:0007669"/>
    <property type="project" value="UniProtKB-EC"/>
</dbReference>
<dbReference type="InterPro" id="IPR000403">
    <property type="entry name" value="PI3/4_kinase_cat_dom"/>
</dbReference>
<dbReference type="InterPro" id="IPR015433">
    <property type="entry name" value="PI3/4_kinase"/>
</dbReference>
<comment type="catalytic activity">
    <reaction evidence="5">
        <text>a 1,2-diacyl-sn-glycero-3-phospho-(1D-myo-inositol 4-phosphate) + ATP = a 1,2-diacyl-sn-glycero-3-phospho-(1D-myo-inositol-3,4-bisphosphate) + ADP + H(+)</text>
        <dbReference type="Rhea" id="RHEA:18373"/>
        <dbReference type="ChEBI" id="CHEBI:15378"/>
        <dbReference type="ChEBI" id="CHEBI:30616"/>
        <dbReference type="ChEBI" id="CHEBI:57658"/>
        <dbReference type="ChEBI" id="CHEBI:58178"/>
        <dbReference type="ChEBI" id="CHEBI:456216"/>
        <dbReference type="EC" id="2.7.1.154"/>
    </reaction>
    <physiologicalReaction direction="left-to-right" evidence="5">
        <dbReference type="Rhea" id="RHEA:18374"/>
    </physiologicalReaction>
</comment>
<organism evidence="7 8">
    <name type="scientific">Cyanistes caeruleus</name>
    <name type="common">Eurasian blue tit</name>
    <name type="synonym">Parus caeruleus</name>
    <dbReference type="NCBI Taxonomy" id="156563"/>
    <lineage>
        <taxon>Eukaryota</taxon>
        <taxon>Metazoa</taxon>
        <taxon>Chordata</taxon>
        <taxon>Craniata</taxon>
        <taxon>Vertebrata</taxon>
        <taxon>Euteleostomi</taxon>
        <taxon>Archelosauria</taxon>
        <taxon>Archosauria</taxon>
        <taxon>Dinosauria</taxon>
        <taxon>Saurischia</taxon>
        <taxon>Theropoda</taxon>
        <taxon>Coelurosauria</taxon>
        <taxon>Aves</taxon>
        <taxon>Neognathae</taxon>
        <taxon>Neoaves</taxon>
        <taxon>Telluraves</taxon>
        <taxon>Australaves</taxon>
        <taxon>Passeriformes</taxon>
        <taxon>Paridae</taxon>
        <taxon>Cyanistes</taxon>
    </lineage>
</organism>
<evidence type="ECO:0000256" key="2">
    <source>
        <dbReference type="ARBA" id="ARBA00022679"/>
    </source>
</evidence>
<dbReference type="Pfam" id="PF00454">
    <property type="entry name" value="PI3_PI4_kinase"/>
    <property type="match status" value="1"/>
</dbReference>
<comment type="similarity">
    <text evidence="1">Belongs to the PI3/PI4-kinase family. Type III PI4K subfamily.</text>
</comment>
<keyword evidence="3" id="KW-0418">Kinase</keyword>
<dbReference type="GO" id="GO:0016303">
    <property type="term" value="F:1-phosphatidylinositol-3-kinase activity"/>
    <property type="evidence" value="ECO:0007669"/>
    <property type="project" value="UniProtKB-EC"/>
</dbReference>
<keyword evidence="2" id="KW-0808">Transferase</keyword>
<dbReference type="PANTHER" id="PTHR10048:SF30">
    <property type="entry name" value="PHOSPHATIDYLINOSITOL 4-PHOSPHATE 3-KINASE C2 DOMAIN-CONTAINING SUBUNIT BETA"/>
    <property type="match status" value="1"/>
</dbReference>
<dbReference type="FunFam" id="3.30.1010.10:FF:000001">
    <property type="entry name" value="Phosphatidylinositol 4-phosphate 3-kinase C2 domain-containing subunit beta"/>
    <property type="match status" value="1"/>
</dbReference>
<evidence type="ECO:0000313" key="8">
    <source>
        <dbReference type="Proteomes" id="UP000694410"/>
    </source>
</evidence>
<dbReference type="PROSITE" id="PS50290">
    <property type="entry name" value="PI3_4_KINASE_3"/>
    <property type="match status" value="1"/>
</dbReference>
<dbReference type="GO" id="GO:0043491">
    <property type="term" value="P:phosphatidylinositol 3-kinase/protein kinase B signal transduction"/>
    <property type="evidence" value="ECO:0007669"/>
    <property type="project" value="TreeGrafter"/>
</dbReference>
<evidence type="ECO:0000256" key="5">
    <source>
        <dbReference type="ARBA" id="ARBA00029297"/>
    </source>
</evidence>
<dbReference type="PANTHER" id="PTHR10048">
    <property type="entry name" value="PHOSPHATIDYLINOSITOL KINASE"/>
    <property type="match status" value="1"/>
</dbReference>
<evidence type="ECO:0000256" key="1">
    <source>
        <dbReference type="ARBA" id="ARBA00006209"/>
    </source>
</evidence>
<comment type="catalytic activity">
    <reaction evidence="4">
        <text>a 1,2-diacyl-sn-glycero-3-phospho-(1D-myo-inositol) + ATP = a 1,2-diacyl-sn-glycero-3-phospho-(1D-myo-inositol-3-phosphate) + ADP + H(+)</text>
        <dbReference type="Rhea" id="RHEA:12709"/>
        <dbReference type="ChEBI" id="CHEBI:15378"/>
        <dbReference type="ChEBI" id="CHEBI:30616"/>
        <dbReference type="ChEBI" id="CHEBI:57880"/>
        <dbReference type="ChEBI" id="CHEBI:58088"/>
        <dbReference type="ChEBI" id="CHEBI:456216"/>
        <dbReference type="EC" id="2.7.1.137"/>
    </reaction>
    <physiologicalReaction direction="left-to-right" evidence="4">
        <dbReference type="Rhea" id="RHEA:12710"/>
    </physiologicalReaction>
</comment>